<keyword evidence="2" id="KW-1185">Reference proteome</keyword>
<accession>A0A5B2VRR4</accession>
<gene>
    <name evidence="1" type="ORF">F0L74_15510</name>
</gene>
<evidence type="ECO:0000313" key="2">
    <source>
        <dbReference type="Proteomes" id="UP000324611"/>
    </source>
</evidence>
<organism evidence="1 2">
    <name type="scientific">Chitinophaga agrisoli</name>
    <dbReference type="NCBI Taxonomy" id="2607653"/>
    <lineage>
        <taxon>Bacteria</taxon>
        <taxon>Pseudomonadati</taxon>
        <taxon>Bacteroidota</taxon>
        <taxon>Chitinophagia</taxon>
        <taxon>Chitinophagales</taxon>
        <taxon>Chitinophagaceae</taxon>
        <taxon>Chitinophaga</taxon>
    </lineage>
</organism>
<reference evidence="1 2" key="2">
    <citation type="submission" date="2019-09" db="EMBL/GenBank/DDBJ databases">
        <authorList>
            <person name="Jin C."/>
        </authorList>
    </citation>
    <scope>NUCLEOTIDE SEQUENCE [LARGE SCALE GENOMIC DNA]</scope>
    <source>
        <strain evidence="1 2">BN140078</strain>
    </source>
</reference>
<dbReference type="EMBL" id="VUOC01000003">
    <property type="protein sequence ID" value="KAA2241310.1"/>
    <property type="molecule type" value="Genomic_DNA"/>
</dbReference>
<dbReference type="RefSeq" id="WP_149838825.1">
    <property type="nucleotide sequence ID" value="NZ_VUOC01000003.1"/>
</dbReference>
<comment type="caution">
    <text evidence="1">The sequence shown here is derived from an EMBL/GenBank/DDBJ whole genome shotgun (WGS) entry which is preliminary data.</text>
</comment>
<evidence type="ECO:0000313" key="1">
    <source>
        <dbReference type="EMBL" id="KAA2241310.1"/>
    </source>
</evidence>
<dbReference type="Proteomes" id="UP000324611">
    <property type="component" value="Unassembled WGS sequence"/>
</dbReference>
<name>A0A5B2VRR4_9BACT</name>
<proteinExistence type="predicted"/>
<dbReference type="AlphaFoldDB" id="A0A5B2VRR4"/>
<protein>
    <submittedName>
        <fullName evidence="1">Uncharacterized protein</fullName>
    </submittedName>
</protein>
<reference evidence="1 2" key="1">
    <citation type="submission" date="2019-09" db="EMBL/GenBank/DDBJ databases">
        <title>Chitinophaga ginsengihumi sp. nov., isolated from soil of ginseng rhizosphere.</title>
        <authorList>
            <person name="Lee J."/>
        </authorList>
    </citation>
    <scope>NUCLEOTIDE SEQUENCE [LARGE SCALE GENOMIC DNA]</scope>
    <source>
        <strain evidence="1 2">BN140078</strain>
    </source>
</reference>
<sequence length="136" mass="15725">MPFPDKDTVYNIRHIDGLSEDVKKLCFMWKGSEDLVDSSLALEYTALRSTIYVMQDTTLLAYYKVENRNLPLFVNNFGPFRQSRSSIDYQERRYKIDLVEKNAEMLKVSVSNGDGPITKNNLARPVILTLSPKRKE</sequence>